<keyword evidence="2" id="KW-0560">Oxidoreductase</keyword>
<dbReference type="PANTHER" id="PTHR30466">
    <property type="entry name" value="FLAVIN REDUCTASE"/>
    <property type="match status" value="1"/>
</dbReference>
<keyword evidence="5" id="KW-1185">Reference proteome</keyword>
<evidence type="ECO:0000259" key="3">
    <source>
        <dbReference type="SMART" id="SM00903"/>
    </source>
</evidence>
<evidence type="ECO:0000256" key="1">
    <source>
        <dbReference type="ARBA" id="ARBA00008898"/>
    </source>
</evidence>
<protein>
    <submittedName>
        <fullName evidence="4">Flavin reductase family protein</fullName>
    </submittedName>
</protein>
<dbReference type="SMART" id="SM00903">
    <property type="entry name" value="Flavin_Reduct"/>
    <property type="match status" value="1"/>
</dbReference>
<reference evidence="4" key="1">
    <citation type="submission" date="2022-05" db="EMBL/GenBank/DDBJ databases">
        <title>Brevundimonas albigilva TT17 genome sequence.</title>
        <authorList>
            <person name="Lee K."/>
            <person name="Son H."/>
        </authorList>
    </citation>
    <scope>NUCLEOTIDE SEQUENCE</scope>
    <source>
        <strain evidence="4">TT17</strain>
    </source>
</reference>
<organism evidence="4 5">
    <name type="scientific">Brevundimonas albigilva</name>
    <dbReference type="NCBI Taxonomy" id="1312364"/>
    <lineage>
        <taxon>Bacteria</taxon>
        <taxon>Pseudomonadati</taxon>
        <taxon>Pseudomonadota</taxon>
        <taxon>Alphaproteobacteria</taxon>
        <taxon>Caulobacterales</taxon>
        <taxon>Caulobacteraceae</taxon>
        <taxon>Brevundimonas</taxon>
    </lineage>
</organism>
<comment type="similarity">
    <text evidence="1">Belongs to the non-flavoprotein flavin reductase family.</text>
</comment>
<evidence type="ECO:0000313" key="4">
    <source>
        <dbReference type="EMBL" id="URI15991.1"/>
    </source>
</evidence>
<gene>
    <name evidence="4" type="ORF">M8231_03125</name>
</gene>
<dbReference type="PANTHER" id="PTHR30466:SF11">
    <property type="entry name" value="FLAVIN-DEPENDENT MONOOXYGENASE, REDUCTASE SUBUNIT HSAB"/>
    <property type="match status" value="1"/>
</dbReference>
<accession>A0ABY4SQI8</accession>
<dbReference type="InterPro" id="IPR012349">
    <property type="entry name" value="Split_barrel_FMN-bd"/>
</dbReference>
<proteinExistence type="inferred from homology"/>
<dbReference type="EMBL" id="CP097649">
    <property type="protein sequence ID" value="URI15991.1"/>
    <property type="molecule type" value="Genomic_DNA"/>
</dbReference>
<evidence type="ECO:0000313" key="5">
    <source>
        <dbReference type="Proteomes" id="UP001055429"/>
    </source>
</evidence>
<sequence>MTPLSDITEQTDLRRLFGRFPTGVTALCAMDDDQPLGMTASAFVAVSLDPPLVSVCVKHGSWTWRRLRTRERLGISFLGDSHAVAARQLAQRGEQRFSGLDYEAGASGALFLASATAWLECSIDKEIEAGDHDIVLLRLHRSAAADGVLPLIFHSSDFHTITPLRRASAAAVTSSPQAS</sequence>
<feature type="domain" description="Flavin reductase like" evidence="3">
    <location>
        <begin position="17"/>
        <end position="160"/>
    </location>
</feature>
<dbReference type="InterPro" id="IPR050268">
    <property type="entry name" value="NADH-dep_flavin_reductase"/>
</dbReference>
<dbReference type="Proteomes" id="UP001055429">
    <property type="component" value="Chromosome"/>
</dbReference>
<dbReference type="SUPFAM" id="SSF50475">
    <property type="entry name" value="FMN-binding split barrel"/>
    <property type="match status" value="1"/>
</dbReference>
<evidence type="ECO:0000256" key="2">
    <source>
        <dbReference type="ARBA" id="ARBA00023002"/>
    </source>
</evidence>
<dbReference type="Gene3D" id="2.30.110.10">
    <property type="entry name" value="Electron Transport, Fmn-binding Protein, Chain A"/>
    <property type="match status" value="1"/>
</dbReference>
<dbReference type="RefSeq" id="WP_250202232.1">
    <property type="nucleotide sequence ID" value="NZ_CP097649.1"/>
</dbReference>
<dbReference type="InterPro" id="IPR002563">
    <property type="entry name" value="Flavin_Rdtase-like_dom"/>
</dbReference>
<name>A0ABY4SQI8_9CAUL</name>
<dbReference type="Pfam" id="PF01613">
    <property type="entry name" value="Flavin_Reduct"/>
    <property type="match status" value="1"/>
</dbReference>